<keyword evidence="3" id="KW-1185">Reference proteome</keyword>
<accession>A0ABQ5I5H4</accession>
<evidence type="ECO:0000313" key="3">
    <source>
        <dbReference type="Proteomes" id="UP001151760"/>
    </source>
</evidence>
<gene>
    <name evidence="2" type="ORF">Tco_1090452</name>
</gene>
<evidence type="ECO:0000256" key="1">
    <source>
        <dbReference type="SAM" id="MobiDB-lite"/>
    </source>
</evidence>
<protein>
    <submittedName>
        <fullName evidence="2">Uncharacterized protein</fullName>
    </submittedName>
</protein>
<organism evidence="2 3">
    <name type="scientific">Tanacetum coccineum</name>
    <dbReference type="NCBI Taxonomy" id="301880"/>
    <lineage>
        <taxon>Eukaryota</taxon>
        <taxon>Viridiplantae</taxon>
        <taxon>Streptophyta</taxon>
        <taxon>Embryophyta</taxon>
        <taxon>Tracheophyta</taxon>
        <taxon>Spermatophyta</taxon>
        <taxon>Magnoliopsida</taxon>
        <taxon>eudicotyledons</taxon>
        <taxon>Gunneridae</taxon>
        <taxon>Pentapetalae</taxon>
        <taxon>asterids</taxon>
        <taxon>campanulids</taxon>
        <taxon>Asterales</taxon>
        <taxon>Asteraceae</taxon>
        <taxon>Asteroideae</taxon>
        <taxon>Anthemideae</taxon>
        <taxon>Anthemidinae</taxon>
        <taxon>Tanacetum</taxon>
    </lineage>
</organism>
<sequence>MILESVKNGPLIWPSIEENGVTRPKKYYELSATEAIQADCDIKATNIILQGLPPEVYALSQQYSSNQSSTPLLITYPSNDYQSSVHHNAYSSPSSIPQIECAPIVNQQQQPEFPSLDLGLTVLVFKKGDEPIDAINHMMSFLSAIATSRYPTTNNQLRNSSNPRQQATINDGGITLQPVHGRQISFTSGISRTYTTGASRSNSGKQMTVICYNSQANGQILHEEKLAFLADPEIAEGQATQTVITHNAAYQAGDLDVYDSNCDELNTAKVTLMANLSHYGSDSLAEVHNPDNMDTNIINQAVQAMPSSEQSNVVNHLETEITSDSNIIPYSYVNDTLTVELERYNEQVKVLKEGQNVDLKSKNNNDNIHIQVHITLLKNDFKKEESRNIDREIALEKKIKQLDNIKAQQLEPKLYDGNVIKNTSAIVIPDFEETLMLAEESRLKILLKQQDPMMLEKKVNITPVDYVVLNQLSQYFETRFVLQTELSIEHAFWSQNSVNSLEPTLSSRPTKVKVPKELPKVSMVNTSLKKLKHRLTGFDVVVKERTTTTAITEGSWGVKLSTSASGSEPLGNSKKDKTQSNTQNNKVEAHLRKVKSSLKNKGCVLAPKGTANNPLFSSRPTKVKVPKELPKVSMVNMSLKKLKHYLAGFDVVVKEKTTTTAITEGSWGFKHTKTCFRDEIIIFVKAMKDLFNTFDQYLIDELSEVQNIFHQMEQAVEQHRLESKICEAKMNKVLNKNERLLEQVINKDIVNIIMNSSIDNTSVDNTSVNVHECEKCLKLKTELLNKSDFVEK</sequence>
<proteinExistence type="predicted"/>
<reference evidence="2" key="1">
    <citation type="journal article" date="2022" name="Int. J. Mol. Sci.">
        <title>Draft Genome of Tanacetum Coccineum: Genomic Comparison of Closely Related Tanacetum-Family Plants.</title>
        <authorList>
            <person name="Yamashiro T."/>
            <person name="Shiraishi A."/>
            <person name="Nakayama K."/>
            <person name="Satake H."/>
        </authorList>
    </citation>
    <scope>NUCLEOTIDE SEQUENCE</scope>
</reference>
<comment type="caution">
    <text evidence="2">The sequence shown here is derived from an EMBL/GenBank/DDBJ whole genome shotgun (WGS) entry which is preliminary data.</text>
</comment>
<feature type="region of interest" description="Disordered" evidence="1">
    <location>
        <begin position="561"/>
        <end position="585"/>
    </location>
</feature>
<dbReference type="Proteomes" id="UP001151760">
    <property type="component" value="Unassembled WGS sequence"/>
</dbReference>
<reference evidence="2" key="2">
    <citation type="submission" date="2022-01" db="EMBL/GenBank/DDBJ databases">
        <authorList>
            <person name="Yamashiro T."/>
            <person name="Shiraishi A."/>
            <person name="Satake H."/>
            <person name="Nakayama K."/>
        </authorList>
    </citation>
    <scope>NUCLEOTIDE SEQUENCE</scope>
</reference>
<dbReference type="EMBL" id="BQNB010020342">
    <property type="protein sequence ID" value="GJT94934.1"/>
    <property type="molecule type" value="Genomic_DNA"/>
</dbReference>
<evidence type="ECO:0000313" key="2">
    <source>
        <dbReference type="EMBL" id="GJT94934.1"/>
    </source>
</evidence>
<name>A0ABQ5I5H4_9ASTR</name>